<dbReference type="InterPro" id="IPR010761">
    <property type="entry name" value="Clc_prot-like"/>
</dbReference>
<keyword evidence="1" id="KW-0812">Transmembrane</keyword>
<organism evidence="3 5">
    <name type="scientific">Dracunculus medinensis</name>
    <name type="common">Guinea worm</name>
    <dbReference type="NCBI Taxonomy" id="318479"/>
    <lineage>
        <taxon>Eukaryota</taxon>
        <taxon>Metazoa</taxon>
        <taxon>Ecdysozoa</taxon>
        <taxon>Nematoda</taxon>
        <taxon>Chromadorea</taxon>
        <taxon>Rhabditida</taxon>
        <taxon>Spirurina</taxon>
        <taxon>Dracunculoidea</taxon>
        <taxon>Dracunculidae</taxon>
        <taxon>Dracunculus</taxon>
    </lineage>
</organism>
<feature type="transmembrane region" description="Helical" evidence="1">
    <location>
        <begin position="192"/>
        <end position="216"/>
    </location>
</feature>
<keyword evidence="1" id="KW-1133">Transmembrane helix</keyword>
<evidence type="ECO:0000256" key="1">
    <source>
        <dbReference type="SAM" id="Phobius"/>
    </source>
</evidence>
<evidence type="ECO:0000313" key="2">
    <source>
        <dbReference type="EMBL" id="VDN60503.1"/>
    </source>
</evidence>
<dbReference type="PANTHER" id="PTHR35574">
    <property type="entry name" value="PUTATIVE-RELATED"/>
    <property type="match status" value="1"/>
</dbReference>
<name>A0A0N4ULU6_DRAME</name>
<feature type="transmembrane region" description="Helical" evidence="1">
    <location>
        <begin position="12"/>
        <end position="33"/>
    </location>
</feature>
<dbReference type="WBParaSite" id="DME_0000878801-mRNA-1">
    <property type="protein sequence ID" value="DME_0000878801-mRNA-1"/>
    <property type="gene ID" value="DME_0000878801"/>
</dbReference>
<evidence type="ECO:0000313" key="5">
    <source>
        <dbReference type="WBParaSite" id="DME_0000878801-mRNA-1"/>
    </source>
</evidence>
<dbReference type="Proteomes" id="UP000274756">
    <property type="component" value="Unassembled WGS sequence"/>
</dbReference>
<reference evidence="5" key="1">
    <citation type="submission" date="2017-02" db="UniProtKB">
        <authorList>
            <consortium name="WormBaseParasite"/>
        </authorList>
    </citation>
    <scope>IDENTIFICATION</scope>
</reference>
<keyword evidence="1" id="KW-0472">Membrane</keyword>
<dbReference type="AlphaFoldDB" id="A0A0N4ULU6"/>
<feature type="transmembrane region" description="Helical" evidence="1">
    <location>
        <begin position="117"/>
        <end position="139"/>
    </location>
</feature>
<dbReference type="Pfam" id="PF07062">
    <property type="entry name" value="Clc-like"/>
    <property type="match status" value="1"/>
</dbReference>
<protein>
    <submittedName>
        <fullName evidence="5">Clc-like protein</fullName>
    </submittedName>
</protein>
<dbReference type="Gene3D" id="1.20.140.150">
    <property type="match status" value="1"/>
</dbReference>
<evidence type="ECO:0000313" key="3">
    <source>
        <dbReference type="Proteomes" id="UP000038040"/>
    </source>
</evidence>
<keyword evidence="4" id="KW-1185">Reference proteome</keyword>
<dbReference type="EMBL" id="UYYG01001219">
    <property type="protein sequence ID" value="VDN60503.1"/>
    <property type="molecule type" value="Genomic_DNA"/>
</dbReference>
<dbReference type="GO" id="GO:0016020">
    <property type="term" value="C:membrane"/>
    <property type="evidence" value="ECO:0007669"/>
    <property type="project" value="InterPro"/>
</dbReference>
<reference evidence="2 4" key="2">
    <citation type="submission" date="2018-11" db="EMBL/GenBank/DDBJ databases">
        <authorList>
            <consortium name="Pathogen Informatics"/>
        </authorList>
    </citation>
    <scope>NUCLEOTIDE SEQUENCE [LARGE SCALE GENOMIC DNA]</scope>
</reference>
<dbReference type="Proteomes" id="UP000038040">
    <property type="component" value="Unplaced"/>
</dbReference>
<dbReference type="PANTHER" id="PTHR35574:SF1">
    <property type="entry name" value="CLC-LIKE PROTEIN"/>
    <property type="match status" value="1"/>
</dbReference>
<dbReference type="OrthoDB" id="5823275at2759"/>
<feature type="transmembrane region" description="Helical" evidence="1">
    <location>
        <begin position="151"/>
        <end position="172"/>
    </location>
</feature>
<accession>A0A0N4ULU6</accession>
<evidence type="ECO:0000313" key="4">
    <source>
        <dbReference type="Proteomes" id="UP000274756"/>
    </source>
</evidence>
<gene>
    <name evidence="2" type="ORF">DME_LOCUS10476</name>
</gene>
<proteinExistence type="predicted"/>
<sequence length="246" mass="27215">MREERSTVAQTVIFVISIALLISGIGLNIGGLISPSWQVVDIREFRAIHHHGLWQDCSRPNRHSSLYPSLYDDNIPLSCTYKFDYSASEVIGENLRDIDNSAAGESEHHQFFGWQKVVLISAGISLTAGILGACTGLCASCYSACAILYDILVFVAVIFAVAAAGIFFFAAHRVDSRFVQGLVGTYEQEIGFAFYLYGSGTILLLFSFILSIVATYRIYKNSNNRLNIPLRELAPLYNSHVRDTTI</sequence>